<reference evidence="9 10" key="1">
    <citation type="submission" date="2024-01" db="EMBL/GenBank/DDBJ databases">
        <title>The genomes of 5 underutilized Papilionoideae crops provide insights into root nodulation and disease resistanc.</title>
        <authorList>
            <person name="Jiang F."/>
        </authorList>
    </citation>
    <scope>NUCLEOTIDE SEQUENCE [LARGE SCALE GENOMIC DNA]</scope>
    <source>
        <strain evidence="9">JINMINGXINNONG_FW02</strain>
        <tissue evidence="9">Leaves</tissue>
    </source>
</reference>
<evidence type="ECO:0000256" key="3">
    <source>
        <dbReference type="ARBA" id="ARBA00022723"/>
    </source>
</evidence>
<protein>
    <recommendedName>
        <fullName evidence="11">Leishmanolysin-like peptidase</fullName>
    </recommendedName>
</protein>
<dbReference type="AlphaFoldDB" id="A0AAN9RNW1"/>
<dbReference type="InterPro" id="IPR001577">
    <property type="entry name" value="Peptidase_M8"/>
</dbReference>
<comment type="caution">
    <text evidence="9">The sequence shown here is derived from an EMBL/GenBank/DDBJ whole genome shotgun (WGS) entry which is preliminary data.</text>
</comment>
<dbReference type="Gene3D" id="3.10.170.20">
    <property type="match status" value="1"/>
</dbReference>
<feature type="binding site" evidence="8">
    <location>
        <position position="252"/>
    </location>
    <ligand>
        <name>Zn(2+)</name>
        <dbReference type="ChEBI" id="CHEBI:29105"/>
        <note>catalytic</note>
    </ligand>
</feature>
<dbReference type="Pfam" id="PF01457">
    <property type="entry name" value="Peptidase_M8"/>
    <property type="match status" value="1"/>
</dbReference>
<dbReference type="GO" id="GO:0046872">
    <property type="term" value="F:metal ion binding"/>
    <property type="evidence" value="ECO:0007669"/>
    <property type="project" value="UniProtKB-KW"/>
</dbReference>
<feature type="active site" evidence="7">
    <location>
        <position position="253"/>
    </location>
</feature>
<dbReference type="SUPFAM" id="SSF55486">
    <property type="entry name" value="Metalloproteases ('zincins'), catalytic domain"/>
    <property type="match status" value="1"/>
</dbReference>
<keyword evidence="10" id="KW-1185">Reference proteome</keyword>
<evidence type="ECO:0000313" key="10">
    <source>
        <dbReference type="Proteomes" id="UP001374584"/>
    </source>
</evidence>
<evidence type="ECO:0000256" key="1">
    <source>
        <dbReference type="ARBA" id="ARBA00005860"/>
    </source>
</evidence>
<keyword evidence="6 8" id="KW-0482">Metalloprotease</keyword>
<evidence type="ECO:0000256" key="2">
    <source>
        <dbReference type="ARBA" id="ARBA00022670"/>
    </source>
</evidence>
<evidence type="ECO:0000256" key="4">
    <source>
        <dbReference type="ARBA" id="ARBA00022801"/>
    </source>
</evidence>
<proteinExistence type="inferred from homology"/>
<keyword evidence="4" id="KW-0378">Hydrolase</keyword>
<evidence type="ECO:0000256" key="7">
    <source>
        <dbReference type="PIRSR" id="PIRSR601577-1"/>
    </source>
</evidence>
<keyword evidence="2" id="KW-0645">Protease</keyword>
<keyword evidence="5 8" id="KW-0862">Zinc</keyword>
<dbReference type="GO" id="GO:0005737">
    <property type="term" value="C:cytoplasm"/>
    <property type="evidence" value="ECO:0007669"/>
    <property type="project" value="TreeGrafter"/>
</dbReference>
<dbReference type="GO" id="GO:0016020">
    <property type="term" value="C:membrane"/>
    <property type="evidence" value="ECO:0007669"/>
    <property type="project" value="InterPro"/>
</dbReference>
<evidence type="ECO:0000256" key="5">
    <source>
        <dbReference type="ARBA" id="ARBA00022833"/>
    </source>
</evidence>
<dbReference type="GO" id="GO:0004222">
    <property type="term" value="F:metalloendopeptidase activity"/>
    <property type="evidence" value="ECO:0007669"/>
    <property type="project" value="InterPro"/>
</dbReference>
<evidence type="ECO:0000256" key="6">
    <source>
        <dbReference type="ARBA" id="ARBA00023049"/>
    </source>
</evidence>
<dbReference type="PANTHER" id="PTHR10942:SF49">
    <property type="entry name" value="METALLOENDOPEPTIDASE_ZINC ION-BINDING PROTEIN"/>
    <property type="match status" value="1"/>
</dbReference>
<dbReference type="Proteomes" id="UP001374584">
    <property type="component" value="Unassembled WGS sequence"/>
</dbReference>
<dbReference type="EMBL" id="JAYMYR010000002">
    <property type="protein sequence ID" value="KAK7378347.1"/>
    <property type="molecule type" value="Genomic_DNA"/>
</dbReference>
<dbReference type="PANTHER" id="PTHR10942">
    <property type="entry name" value="LEISHMANOLYSIN-LIKE PEPTIDASE"/>
    <property type="match status" value="1"/>
</dbReference>
<evidence type="ECO:0000256" key="8">
    <source>
        <dbReference type="PIRSR" id="PIRSR601577-2"/>
    </source>
</evidence>
<accession>A0AAN9RNW1</accession>
<evidence type="ECO:0008006" key="11">
    <source>
        <dbReference type="Google" id="ProtNLM"/>
    </source>
</evidence>
<dbReference type="GO" id="GO:0006508">
    <property type="term" value="P:proteolysis"/>
    <property type="evidence" value="ECO:0007669"/>
    <property type="project" value="UniProtKB-KW"/>
</dbReference>
<comment type="similarity">
    <text evidence="1">Belongs to the peptidase M8 family.</text>
</comment>
<keyword evidence="3 8" id="KW-0479">Metal-binding</keyword>
<sequence>MDSMVRCHSLRAIRISLQPTIRRRCFRAPRTPILLGRFGGRSENIASHSCILDQMLEQRKRPGRKVHSVTPQVYKPGLSKHLQLKGRALLGISTPSKLLGIEKQPIRIYLNYDAVGLSPDRDCQKIGDIVKLEEPPMTYLPGLPSCNPLADPPVFGDCWYNCTSEDISGEDKKIAFISEFMKMTLCSPSPEGVSDADLVLLVTTRPTTGNTLAWAAACECDQWDRAIAGHVNVAPRHLTVEADTLLSATLIHEVMHVLGFDPHAFAHFRDERRRRCDKVSEQVMDEKIGRMVTCVVLPRVVMHSRHHYVAFSGNFAGLELEDGGDVAHQGFTGKRGF</sequence>
<organism evidence="9 10">
    <name type="scientific">Phaseolus coccineus</name>
    <name type="common">Scarlet runner bean</name>
    <name type="synonym">Phaseolus multiflorus</name>
    <dbReference type="NCBI Taxonomy" id="3886"/>
    <lineage>
        <taxon>Eukaryota</taxon>
        <taxon>Viridiplantae</taxon>
        <taxon>Streptophyta</taxon>
        <taxon>Embryophyta</taxon>
        <taxon>Tracheophyta</taxon>
        <taxon>Spermatophyta</taxon>
        <taxon>Magnoliopsida</taxon>
        <taxon>eudicotyledons</taxon>
        <taxon>Gunneridae</taxon>
        <taxon>Pentapetalae</taxon>
        <taxon>rosids</taxon>
        <taxon>fabids</taxon>
        <taxon>Fabales</taxon>
        <taxon>Fabaceae</taxon>
        <taxon>Papilionoideae</taxon>
        <taxon>50 kb inversion clade</taxon>
        <taxon>NPAAA clade</taxon>
        <taxon>indigoferoid/millettioid clade</taxon>
        <taxon>Phaseoleae</taxon>
        <taxon>Phaseolus</taxon>
    </lineage>
</organism>
<name>A0AAN9RNW1_PHACN</name>
<comment type="cofactor">
    <cofactor evidence="8">
        <name>Zn(2+)</name>
        <dbReference type="ChEBI" id="CHEBI:29105"/>
    </cofactor>
    <text evidence="8">Binds 1 zinc ion per subunit.</text>
</comment>
<dbReference type="GO" id="GO:0007155">
    <property type="term" value="P:cell adhesion"/>
    <property type="evidence" value="ECO:0007669"/>
    <property type="project" value="InterPro"/>
</dbReference>
<gene>
    <name evidence="9" type="ORF">VNO80_03786</name>
</gene>
<evidence type="ECO:0000313" key="9">
    <source>
        <dbReference type="EMBL" id="KAK7378347.1"/>
    </source>
</evidence>
<feature type="binding site" evidence="8">
    <location>
        <position position="256"/>
    </location>
    <ligand>
        <name>Zn(2+)</name>
        <dbReference type="ChEBI" id="CHEBI:29105"/>
        <note>catalytic</note>
    </ligand>
</feature>